<proteinExistence type="predicted"/>
<evidence type="ECO:0008006" key="3">
    <source>
        <dbReference type="Google" id="ProtNLM"/>
    </source>
</evidence>
<dbReference type="AlphaFoldDB" id="F1TB87"/>
<evidence type="ECO:0000313" key="2">
    <source>
        <dbReference type="Proteomes" id="UP000003860"/>
    </source>
</evidence>
<comment type="caution">
    <text evidence="1">The sequence shown here is derived from an EMBL/GenBank/DDBJ whole genome shotgun (WGS) entry which is preliminary data.</text>
</comment>
<evidence type="ECO:0000313" key="1">
    <source>
        <dbReference type="EMBL" id="EGD48291.1"/>
    </source>
</evidence>
<reference evidence="1" key="1">
    <citation type="submission" date="2009-07" db="EMBL/GenBank/DDBJ databases">
        <authorList>
            <consortium name="US DOE Joint Genome Institute (JGI-PGF)"/>
            <person name="Lucas S."/>
            <person name="Copeland A."/>
            <person name="Lapidus A."/>
            <person name="Glavina del Rio T."/>
            <person name="Tice H."/>
            <person name="Bruce D."/>
            <person name="Goodwin L."/>
            <person name="Pitluck S."/>
            <person name="Larimer F."/>
            <person name="Land M.L."/>
            <person name="Mouttaki H."/>
            <person name="He Z."/>
            <person name="Zhou J."/>
            <person name="Hemme C.L."/>
        </authorList>
    </citation>
    <scope>NUCLEOTIDE SEQUENCE [LARGE SCALE GENOMIC DNA]</scope>
    <source>
        <strain evidence="1">DSM 2782</strain>
    </source>
</reference>
<dbReference type="Pfam" id="PF19538">
    <property type="entry name" value="DUF6062"/>
    <property type="match status" value="1"/>
</dbReference>
<protein>
    <recommendedName>
        <fullName evidence="3">ABC transporter substrate-binding protein</fullName>
    </recommendedName>
</protein>
<dbReference type="RefSeq" id="WP_004618368.1">
    <property type="nucleotide sequence ID" value="NZ_ACXX02000004.1"/>
</dbReference>
<dbReference type="EMBL" id="ACXX02000004">
    <property type="protein sequence ID" value="EGD48291.1"/>
    <property type="molecule type" value="Genomic_DNA"/>
</dbReference>
<name>F1TB87_9FIRM</name>
<reference evidence="1" key="2">
    <citation type="submission" date="2011-01" db="EMBL/GenBank/DDBJ databases">
        <title>The Non-contiguous Finished genome of Clostridium papyrosolvens.</title>
        <authorList>
            <person name="Lucas S."/>
            <person name="Copeland A."/>
            <person name="Lapidus A."/>
            <person name="Cheng J.-F."/>
            <person name="Goodwin L."/>
            <person name="Pitluck S."/>
            <person name="Misra M."/>
            <person name="Chertkov O."/>
            <person name="Detter J.C."/>
            <person name="Han C."/>
            <person name="Tapia R."/>
            <person name="Land M."/>
            <person name="Hauser L."/>
            <person name="Kyrpides N."/>
            <person name="Ivanova N."/>
            <person name="Pagani I."/>
            <person name="Mouttaki H."/>
            <person name="He Z."/>
            <person name="Zhou J."/>
            <person name="Hemme C.L."/>
            <person name="Woyke T."/>
        </authorList>
    </citation>
    <scope>NUCLEOTIDE SEQUENCE [LARGE SCALE GENOMIC DNA]</scope>
    <source>
        <strain evidence="1">DSM 2782</strain>
    </source>
</reference>
<organism evidence="1 2">
    <name type="scientific">Ruminiclostridium papyrosolvens DSM 2782</name>
    <dbReference type="NCBI Taxonomy" id="588581"/>
    <lineage>
        <taxon>Bacteria</taxon>
        <taxon>Bacillati</taxon>
        <taxon>Bacillota</taxon>
        <taxon>Clostridia</taxon>
        <taxon>Eubacteriales</taxon>
        <taxon>Oscillospiraceae</taxon>
        <taxon>Ruminiclostridium</taxon>
    </lineage>
</organism>
<dbReference type="Proteomes" id="UP000003860">
    <property type="component" value="Unassembled WGS sequence"/>
</dbReference>
<dbReference type="STRING" id="588581.Cpap_2441"/>
<sequence length="259" mass="30247">MKEKIYTIPVSDAFAEDCECPLCVLEKKLENECIEYALGPSLMEPDMRQETNEKGFCKDHFEAMFNSQANRLGLALMIDTFMQEKNKKFQNIFNARVASLEKDANSGLMKNISNKISSKQTETDKLVQELVGELDKIEHSCSICSKLEHTMDRYIDVIFYLYFREPDFREVFDSKKGFCLKHLKQLLVSTKKYLNTSETAIFTKKLMEMQITNLNRVEKEVDWFTKKFDYRYNDAPWGNSKDAVLRSIQKIRGNSNLKQ</sequence>
<accession>F1TB87</accession>
<dbReference type="eggNOG" id="ENOG502ZBX8">
    <property type="taxonomic scope" value="Bacteria"/>
</dbReference>
<gene>
    <name evidence="1" type="ORF">Cpap_2441</name>
</gene>
<dbReference type="InterPro" id="IPR045706">
    <property type="entry name" value="DUF6062"/>
</dbReference>
<keyword evidence="2" id="KW-1185">Reference proteome</keyword>
<dbReference type="OrthoDB" id="9810814at2"/>